<dbReference type="InterPro" id="IPR000436">
    <property type="entry name" value="Sushi_SCR_CCP_dom"/>
</dbReference>
<gene>
    <name evidence="9" type="ORF">DNTS_003136</name>
</gene>
<accession>A0A553NGL7</accession>
<dbReference type="AlphaFoldDB" id="A0A553NGL7"/>
<dbReference type="PROSITE" id="PS01180">
    <property type="entry name" value="CUB"/>
    <property type="match status" value="6"/>
</dbReference>
<feature type="non-terminal residue" evidence="9">
    <location>
        <position position="1"/>
    </location>
</feature>
<evidence type="ECO:0000256" key="2">
    <source>
        <dbReference type="ARBA" id="ARBA00022729"/>
    </source>
</evidence>
<dbReference type="PANTHER" id="PTHR45656">
    <property type="entry name" value="PROTEIN CBR-CLEC-78"/>
    <property type="match status" value="1"/>
</dbReference>
<feature type="domain" description="CUB" evidence="7">
    <location>
        <begin position="518"/>
        <end position="656"/>
    </location>
</feature>
<dbReference type="Pfam" id="PF00084">
    <property type="entry name" value="Sushi"/>
    <property type="match status" value="4"/>
</dbReference>
<name>A0A553NGL7_9TELE</name>
<feature type="domain" description="Sushi" evidence="8">
    <location>
        <begin position="869"/>
        <end position="928"/>
    </location>
</feature>
<evidence type="ECO:0000256" key="3">
    <source>
        <dbReference type="ARBA" id="ARBA00022737"/>
    </source>
</evidence>
<dbReference type="SMART" id="SM00042">
    <property type="entry name" value="CUB"/>
    <property type="match status" value="6"/>
</dbReference>
<feature type="domain" description="CUB" evidence="7">
    <location>
        <begin position="344"/>
        <end position="452"/>
    </location>
</feature>
<keyword evidence="2" id="KW-0732">Signal</keyword>
<evidence type="ECO:0000256" key="6">
    <source>
        <dbReference type="SAM" id="MobiDB-lite"/>
    </source>
</evidence>
<reference evidence="9 10" key="1">
    <citation type="journal article" date="2019" name="Sci. Data">
        <title>Hybrid genome assembly and annotation of Danionella translucida.</title>
        <authorList>
            <person name="Kadobianskyi M."/>
            <person name="Schulze L."/>
            <person name="Schuelke M."/>
            <person name="Judkewitz B."/>
        </authorList>
    </citation>
    <scope>NUCLEOTIDE SEQUENCE [LARGE SCALE GENOMIC DNA]</scope>
    <source>
        <strain evidence="9 10">Bolton</strain>
    </source>
</reference>
<dbReference type="SUPFAM" id="SSF57535">
    <property type="entry name" value="Complement control module/SCR domain"/>
    <property type="match status" value="4"/>
</dbReference>
<feature type="region of interest" description="Disordered" evidence="6">
    <location>
        <begin position="1"/>
        <end position="20"/>
    </location>
</feature>
<feature type="domain" description="CUB" evidence="7">
    <location>
        <begin position="930"/>
        <end position="1038"/>
    </location>
</feature>
<dbReference type="InterPro" id="IPR000859">
    <property type="entry name" value="CUB_dom"/>
</dbReference>
<protein>
    <recommendedName>
        <fullName evidence="11">CUB and sushi domain-containing protein 1</fullName>
    </recommendedName>
</protein>
<dbReference type="InterPro" id="IPR035914">
    <property type="entry name" value="Sperma_CUB_dom_sf"/>
</dbReference>
<feature type="domain" description="CUB" evidence="7">
    <location>
        <begin position="171"/>
        <end position="282"/>
    </location>
</feature>
<feature type="domain" description="CUB" evidence="7">
    <location>
        <begin position="756"/>
        <end position="866"/>
    </location>
</feature>
<evidence type="ECO:0000256" key="1">
    <source>
        <dbReference type="ARBA" id="ARBA00022659"/>
    </source>
</evidence>
<dbReference type="STRING" id="623744.A0A553NGL7"/>
<dbReference type="InterPro" id="IPR035976">
    <property type="entry name" value="Sushi/SCR/CCP_sf"/>
</dbReference>
<dbReference type="SUPFAM" id="SSF49854">
    <property type="entry name" value="Spermadhesin, CUB domain"/>
    <property type="match status" value="6"/>
</dbReference>
<dbReference type="CDD" id="cd00033">
    <property type="entry name" value="CCP"/>
    <property type="match status" value="4"/>
</dbReference>
<evidence type="ECO:0008006" key="11">
    <source>
        <dbReference type="Google" id="ProtNLM"/>
    </source>
</evidence>
<keyword evidence="4 5" id="KW-1015">Disulfide bond</keyword>
<feature type="compositionally biased region" description="Polar residues" evidence="6">
    <location>
        <begin position="9"/>
        <end position="20"/>
    </location>
</feature>
<dbReference type="Gene3D" id="2.60.120.290">
    <property type="entry name" value="Spermadhesin, CUB domain"/>
    <property type="match status" value="6"/>
</dbReference>
<evidence type="ECO:0000256" key="4">
    <source>
        <dbReference type="ARBA" id="ARBA00023157"/>
    </source>
</evidence>
<feature type="disulfide bond" evidence="5">
    <location>
        <begin position="313"/>
        <end position="340"/>
    </location>
</feature>
<dbReference type="Gene3D" id="2.10.70.10">
    <property type="entry name" value="Complement Module, domain 1"/>
    <property type="match status" value="4"/>
</dbReference>
<feature type="domain" description="Sushi" evidence="8">
    <location>
        <begin position="285"/>
        <end position="342"/>
    </location>
</feature>
<dbReference type="PANTHER" id="PTHR45656:SF4">
    <property type="entry name" value="PROTEIN CBR-CLEC-78"/>
    <property type="match status" value="1"/>
</dbReference>
<evidence type="ECO:0000259" key="7">
    <source>
        <dbReference type="PROSITE" id="PS01180"/>
    </source>
</evidence>
<dbReference type="InterPro" id="IPR051277">
    <property type="entry name" value="SEZ6_CSMD_C4BPB_Regulators"/>
</dbReference>
<keyword evidence="3" id="KW-0677">Repeat</keyword>
<dbReference type="FunFam" id="2.10.70.10:FF:000047">
    <property type="entry name" value="CUB and Sushi multiple domains 3"/>
    <property type="match status" value="1"/>
</dbReference>
<feature type="domain" description="Sushi" evidence="8">
    <location>
        <begin position="107"/>
        <end position="168"/>
    </location>
</feature>
<dbReference type="PROSITE" id="PS50923">
    <property type="entry name" value="SUSHI"/>
    <property type="match status" value="4"/>
</dbReference>
<feature type="domain" description="CUB" evidence="7">
    <location>
        <begin position="4"/>
        <end position="98"/>
    </location>
</feature>
<feature type="domain" description="Sushi" evidence="8">
    <location>
        <begin position="455"/>
        <end position="516"/>
    </location>
</feature>
<evidence type="ECO:0000313" key="9">
    <source>
        <dbReference type="EMBL" id="TRY64581.1"/>
    </source>
</evidence>
<dbReference type="EMBL" id="SRMA01026987">
    <property type="protein sequence ID" value="TRY64581.1"/>
    <property type="molecule type" value="Genomic_DNA"/>
</dbReference>
<sequence>EDTCGGTFRGTSGSISSPDFQKDYQSSGECTWTILADPGDTISLFHVSDCNQTPFSDSELSGINVPVPIVSNKNWLRLHFITDNSHRHKGFSAQYQVNEGMVKQVSNFCPDPGEPENGKRIGTDYSIGATVHFICDGDHVLQGSKSITCQRVAEVFAAWSDHRPVCRVKTCGMNLFGPSGTFMSPNFPIQYESNSQCVWIITASNPNKVIQINFEEFDLELGYDTLTVGDGGEVGDSKTIIQVLTGSFVPDLIVSMTHQMWLHLQSDESVGSIGFKINYKEIDKESCGDPGIPLYGLREGHGFSNGDVLRFECQFGFELIGERMISCQNNNQWSANIPMCIFPCMSNFTAAMGTVLSPDYPEGYGNNLNCVWLIIAEPGSRINLAFNDFDLEPPYDFLTVRDGELADAVVLGRFSGAEVPSHLTSNSNILQLEFQADHSMSGRGFNITYSTFGHNECPDPGVPMNARRFGNNFQLGSSISVVCEEGFIKTQGSDTIVCELEAGKVMWSGLIPKCEAPCGGHFTAPVGVILSPGWPGYYKDSLSCEWVIEAEVGRSIKISFDSSAAPLNPSSEQQLQHVFIHKTVSAFSLGGGSRTELNYDFLEVHDGPNLLSPLIASLNGTQVPQFLFSSGNFLYLLFTTDNSRSNSGFKLFYESVTLDNHSCLDPGVPVNGVRYGQDLAIGSVVSFGCFNDSKDSKECHWSPFGMTKTSKPEQSHCQLVATHDFLSPSEFLKVTAEQLQTVNSDLVLFSLSAALCGGDVRGPEGIILSPGFPELYPNSLNCTWTLEVSHGKGVQFHFHAFHLEDHHDYLLLTENSSFARPLARLTGSQRPSALNAGLYGNFRAQLRFISDFSISFQGFNISFSEYDLEPCEDPGMPQFGRHSGGRFGIGDSLVFSCERGYRLQGAREISCLGGGRRVWSAPLPRCVAECGATVLKNTGVLLSPNFPQNYENNHECIYNIQVQPGNGINITASRFHLAQGDVLKVYDGMDNSADVLGAFSGSSMLSQSLTSTSNHLWMEFYSDQEETAEGFKLLYNSKLRFCSPIF</sequence>
<dbReference type="CDD" id="cd00041">
    <property type="entry name" value="CUB"/>
    <property type="match status" value="6"/>
</dbReference>
<keyword evidence="10" id="KW-1185">Reference proteome</keyword>
<evidence type="ECO:0000313" key="10">
    <source>
        <dbReference type="Proteomes" id="UP000316079"/>
    </source>
</evidence>
<dbReference type="Proteomes" id="UP000316079">
    <property type="component" value="Unassembled WGS sequence"/>
</dbReference>
<organism evidence="9 10">
    <name type="scientific">Danionella cerebrum</name>
    <dbReference type="NCBI Taxonomy" id="2873325"/>
    <lineage>
        <taxon>Eukaryota</taxon>
        <taxon>Metazoa</taxon>
        <taxon>Chordata</taxon>
        <taxon>Craniata</taxon>
        <taxon>Vertebrata</taxon>
        <taxon>Euteleostomi</taxon>
        <taxon>Actinopterygii</taxon>
        <taxon>Neopterygii</taxon>
        <taxon>Teleostei</taxon>
        <taxon>Ostariophysi</taxon>
        <taxon>Cypriniformes</taxon>
        <taxon>Danionidae</taxon>
        <taxon>Danioninae</taxon>
        <taxon>Danionella</taxon>
    </lineage>
</organism>
<comment type="caution">
    <text evidence="9">The sequence shown here is derived from an EMBL/GenBank/DDBJ whole genome shotgun (WGS) entry which is preliminary data.</text>
</comment>
<evidence type="ECO:0000259" key="8">
    <source>
        <dbReference type="PROSITE" id="PS50923"/>
    </source>
</evidence>
<dbReference type="SMART" id="SM00032">
    <property type="entry name" value="CCP"/>
    <property type="match status" value="4"/>
</dbReference>
<dbReference type="FunFam" id="2.10.70.10:FF:000002">
    <property type="entry name" value="CUB and Sushi multiple domains 3"/>
    <property type="match status" value="3"/>
</dbReference>
<proteinExistence type="predicted"/>
<dbReference type="OrthoDB" id="5804959at2759"/>
<keyword evidence="1 5" id="KW-0768">Sushi</keyword>
<evidence type="ECO:0000256" key="5">
    <source>
        <dbReference type="PROSITE-ProRule" id="PRU00302"/>
    </source>
</evidence>
<dbReference type="FunFam" id="2.60.120.290:FF:000001">
    <property type="entry name" value="CUB and sushi domain-containing protein 3 isoform X1"/>
    <property type="match status" value="4"/>
</dbReference>
<comment type="caution">
    <text evidence="5">Lacks conserved residue(s) required for the propagation of feature annotation.</text>
</comment>
<dbReference type="Pfam" id="PF00431">
    <property type="entry name" value="CUB"/>
    <property type="match status" value="7"/>
</dbReference>